<evidence type="ECO:0000256" key="2">
    <source>
        <dbReference type="SAM" id="Phobius"/>
    </source>
</evidence>
<feature type="compositionally biased region" description="Low complexity" evidence="1">
    <location>
        <begin position="23"/>
        <end position="33"/>
    </location>
</feature>
<reference evidence="3" key="1">
    <citation type="submission" date="2023-10" db="EMBL/GenBank/DDBJ databases">
        <authorList>
            <person name="Noh H."/>
        </authorList>
    </citation>
    <scope>NUCLEOTIDE SEQUENCE</scope>
    <source>
        <strain evidence="3">DUCC4014</strain>
    </source>
</reference>
<protein>
    <submittedName>
        <fullName evidence="3">Uncharacterized protein</fullName>
    </submittedName>
</protein>
<evidence type="ECO:0000313" key="4">
    <source>
        <dbReference type="Proteomes" id="UP000827549"/>
    </source>
</evidence>
<dbReference type="EMBL" id="CP086716">
    <property type="protein sequence ID" value="WOO80137.1"/>
    <property type="molecule type" value="Genomic_DNA"/>
</dbReference>
<dbReference type="GeneID" id="87806891"/>
<dbReference type="AlphaFoldDB" id="A0AAF0Y525"/>
<accession>A0AAF0Y525</accession>
<name>A0AAF0Y525_9TREE</name>
<feature type="region of interest" description="Disordered" evidence="1">
    <location>
        <begin position="1"/>
        <end position="39"/>
    </location>
</feature>
<keyword evidence="2" id="KW-0472">Membrane</keyword>
<sequence>MRRSSDGDIAAAAGIDKEDIHVSSPTPAASSSPATPPIDPAAAAAEQELTRNSPLQGEIERLSALCDQHELKFRSLRTSFEHRVFSEFPNVLKTFSELDQRADRITADLNISINKSEPVFHTRIDLLLDDRKADLETLRSRTSPWRAIVQEALEDLQSRGLHERIERIKGAGEERNDGDMLSILERYSEHIENELRQQIAVLRAQLAEQRYKRSLRLRFSIAFFGIFFALLFALWLNHRFSSYPRRKVAAE</sequence>
<gene>
    <name evidence="3" type="ORF">LOC62_03G003650</name>
</gene>
<dbReference type="RefSeq" id="XP_062626169.1">
    <property type="nucleotide sequence ID" value="XM_062770185.1"/>
</dbReference>
<evidence type="ECO:0000256" key="1">
    <source>
        <dbReference type="SAM" id="MobiDB-lite"/>
    </source>
</evidence>
<proteinExistence type="predicted"/>
<keyword evidence="4" id="KW-1185">Reference proteome</keyword>
<dbReference type="Proteomes" id="UP000827549">
    <property type="component" value="Chromosome 3"/>
</dbReference>
<keyword evidence="2" id="KW-1133">Transmembrane helix</keyword>
<evidence type="ECO:0000313" key="3">
    <source>
        <dbReference type="EMBL" id="WOO80137.1"/>
    </source>
</evidence>
<keyword evidence="2" id="KW-0812">Transmembrane</keyword>
<organism evidence="3 4">
    <name type="scientific">Vanrija pseudolonga</name>
    <dbReference type="NCBI Taxonomy" id="143232"/>
    <lineage>
        <taxon>Eukaryota</taxon>
        <taxon>Fungi</taxon>
        <taxon>Dikarya</taxon>
        <taxon>Basidiomycota</taxon>
        <taxon>Agaricomycotina</taxon>
        <taxon>Tremellomycetes</taxon>
        <taxon>Trichosporonales</taxon>
        <taxon>Trichosporonaceae</taxon>
        <taxon>Vanrija</taxon>
    </lineage>
</organism>
<feature type="transmembrane region" description="Helical" evidence="2">
    <location>
        <begin position="217"/>
        <end position="236"/>
    </location>
</feature>